<name>A0ACC1I5P4_9FUNG</name>
<proteinExistence type="predicted"/>
<accession>A0ACC1I5P4</accession>
<gene>
    <name evidence="1" type="ORF">LPJ66_009118</name>
</gene>
<reference evidence="1" key="1">
    <citation type="submission" date="2022-07" db="EMBL/GenBank/DDBJ databases">
        <title>Phylogenomic reconstructions and comparative analyses of Kickxellomycotina fungi.</title>
        <authorList>
            <person name="Reynolds N.K."/>
            <person name="Stajich J.E."/>
            <person name="Barry K."/>
            <person name="Grigoriev I.V."/>
            <person name="Crous P."/>
            <person name="Smith M.E."/>
        </authorList>
    </citation>
    <scope>NUCLEOTIDE SEQUENCE</scope>
    <source>
        <strain evidence="1">Benny 63K</strain>
    </source>
</reference>
<evidence type="ECO:0000313" key="2">
    <source>
        <dbReference type="Proteomes" id="UP001150581"/>
    </source>
</evidence>
<protein>
    <submittedName>
        <fullName evidence="1">Uncharacterized protein</fullName>
    </submittedName>
</protein>
<sequence>MRDQARLVIEGRRAGVARVPGGCPADVVDQRDRAVKVQPRVLADPADVELELPAHQRPALLGRRAHLGPEQRARGHVGVVVPVGPRVVLAVAGLDVRVGLALLLQRLPRLAGLGVVDDVEAVVQAVVRADLEVLLLAHVLAQHGRRRKGLFAVQALQRGQLALEDGQEGLDVDQVVGQPDVEVVLAVRVAEDVLARVARVLAEQALARPLRHALPLGRLRGQHRVERRALDAVADQLVGLAGVRADDAHAVVARRHAVQKRRRGRPRVDVRLQHQRHVVELAEGHAVGVAQVAGGLGLAAQRRAAGAQGAVQGQRHGVEVRRLVLRVLGLVGRHVKVGVVDRVERLLLLRVVVARLEELAQLVVAPRAAALAHVHLELVGGLQAEPWRRGRCGGRAGAGGRWRARAAARGGRPGRAPAARGCGRGVVAAPGAGPAAGAEPGLAAAGAGA</sequence>
<dbReference type="EMBL" id="JANBPG010001993">
    <property type="protein sequence ID" value="KAJ1887437.1"/>
    <property type="molecule type" value="Genomic_DNA"/>
</dbReference>
<keyword evidence="2" id="KW-1185">Reference proteome</keyword>
<feature type="non-terminal residue" evidence="1">
    <location>
        <position position="449"/>
    </location>
</feature>
<dbReference type="Proteomes" id="UP001150581">
    <property type="component" value="Unassembled WGS sequence"/>
</dbReference>
<evidence type="ECO:0000313" key="1">
    <source>
        <dbReference type="EMBL" id="KAJ1887437.1"/>
    </source>
</evidence>
<comment type="caution">
    <text evidence="1">The sequence shown here is derived from an EMBL/GenBank/DDBJ whole genome shotgun (WGS) entry which is preliminary data.</text>
</comment>
<organism evidence="1 2">
    <name type="scientific">Kickxella alabastrina</name>
    <dbReference type="NCBI Taxonomy" id="61397"/>
    <lineage>
        <taxon>Eukaryota</taxon>
        <taxon>Fungi</taxon>
        <taxon>Fungi incertae sedis</taxon>
        <taxon>Zoopagomycota</taxon>
        <taxon>Kickxellomycotina</taxon>
        <taxon>Kickxellomycetes</taxon>
        <taxon>Kickxellales</taxon>
        <taxon>Kickxellaceae</taxon>
        <taxon>Kickxella</taxon>
    </lineage>
</organism>